<proteinExistence type="predicted"/>
<organism evidence="2 3">
    <name type="scientific">Pararge aegeria aegeria</name>
    <dbReference type="NCBI Taxonomy" id="348720"/>
    <lineage>
        <taxon>Eukaryota</taxon>
        <taxon>Metazoa</taxon>
        <taxon>Ecdysozoa</taxon>
        <taxon>Arthropoda</taxon>
        <taxon>Hexapoda</taxon>
        <taxon>Insecta</taxon>
        <taxon>Pterygota</taxon>
        <taxon>Neoptera</taxon>
        <taxon>Endopterygota</taxon>
        <taxon>Lepidoptera</taxon>
        <taxon>Glossata</taxon>
        <taxon>Ditrysia</taxon>
        <taxon>Papilionoidea</taxon>
        <taxon>Nymphalidae</taxon>
        <taxon>Satyrinae</taxon>
        <taxon>Satyrini</taxon>
        <taxon>Parargina</taxon>
        <taxon>Pararge</taxon>
    </lineage>
</organism>
<accession>A0A8S4RT38</accession>
<sequence>MTSGESLGVAGGKRPRTEDCGTPYKRPMSSCGRPLVEVMRMWELSHKMEWRDLKETGNDRDIKIRLLILKIQSSKPKYDKKQIGRQNYETLNKNKKFKKADIMIQREHYEKMRQIISFMSSHMLTTNYFYDEVQRIIKDREVQDELRRMVSYLEKPKNADIKKSIL</sequence>
<protein>
    <submittedName>
        <fullName evidence="2">Jg27912 protein</fullName>
    </submittedName>
</protein>
<evidence type="ECO:0000313" key="3">
    <source>
        <dbReference type="Proteomes" id="UP000838756"/>
    </source>
</evidence>
<keyword evidence="3" id="KW-1185">Reference proteome</keyword>
<comment type="caution">
    <text evidence="2">The sequence shown here is derived from an EMBL/GenBank/DDBJ whole genome shotgun (WGS) entry which is preliminary data.</text>
</comment>
<gene>
    <name evidence="2" type="primary">jg27912</name>
    <name evidence="2" type="ORF">PAEG_LOCUS16880</name>
</gene>
<dbReference type="Proteomes" id="UP000838756">
    <property type="component" value="Unassembled WGS sequence"/>
</dbReference>
<name>A0A8S4RT38_9NEOP</name>
<dbReference type="OrthoDB" id="2417221at2759"/>
<reference evidence="2" key="1">
    <citation type="submission" date="2022-03" db="EMBL/GenBank/DDBJ databases">
        <authorList>
            <person name="Lindestad O."/>
        </authorList>
    </citation>
    <scope>NUCLEOTIDE SEQUENCE</scope>
</reference>
<feature type="region of interest" description="Disordered" evidence="1">
    <location>
        <begin position="1"/>
        <end position="25"/>
    </location>
</feature>
<evidence type="ECO:0000313" key="2">
    <source>
        <dbReference type="EMBL" id="CAH2240282.1"/>
    </source>
</evidence>
<dbReference type="EMBL" id="CAKXAJ010025492">
    <property type="protein sequence ID" value="CAH2240282.1"/>
    <property type="molecule type" value="Genomic_DNA"/>
</dbReference>
<dbReference type="AlphaFoldDB" id="A0A8S4RT38"/>
<evidence type="ECO:0000256" key="1">
    <source>
        <dbReference type="SAM" id="MobiDB-lite"/>
    </source>
</evidence>